<gene>
    <name evidence="2" type="ORF">BU26DRAFT_608664</name>
</gene>
<proteinExistence type="predicted"/>
<organism evidence="2 3">
    <name type="scientific">Trematosphaeria pertusa</name>
    <dbReference type="NCBI Taxonomy" id="390896"/>
    <lineage>
        <taxon>Eukaryota</taxon>
        <taxon>Fungi</taxon>
        <taxon>Dikarya</taxon>
        <taxon>Ascomycota</taxon>
        <taxon>Pezizomycotina</taxon>
        <taxon>Dothideomycetes</taxon>
        <taxon>Pleosporomycetidae</taxon>
        <taxon>Pleosporales</taxon>
        <taxon>Massarineae</taxon>
        <taxon>Trematosphaeriaceae</taxon>
        <taxon>Trematosphaeria</taxon>
    </lineage>
</organism>
<keyword evidence="3" id="KW-1185">Reference proteome</keyword>
<feature type="region of interest" description="Disordered" evidence="1">
    <location>
        <begin position="181"/>
        <end position="292"/>
    </location>
</feature>
<dbReference type="AlphaFoldDB" id="A0A6A6I127"/>
<dbReference type="RefSeq" id="XP_033679208.1">
    <property type="nucleotide sequence ID" value="XM_033835859.1"/>
</dbReference>
<evidence type="ECO:0000313" key="2">
    <source>
        <dbReference type="EMBL" id="KAF2244204.1"/>
    </source>
</evidence>
<reference evidence="2" key="1">
    <citation type="journal article" date="2020" name="Stud. Mycol.">
        <title>101 Dothideomycetes genomes: a test case for predicting lifestyles and emergence of pathogens.</title>
        <authorList>
            <person name="Haridas S."/>
            <person name="Albert R."/>
            <person name="Binder M."/>
            <person name="Bloem J."/>
            <person name="Labutti K."/>
            <person name="Salamov A."/>
            <person name="Andreopoulos B."/>
            <person name="Baker S."/>
            <person name="Barry K."/>
            <person name="Bills G."/>
            <person name="Bluhm B."/>
            <person name="Cannon C."/>
            <person name="Castanera R."/>
            <person name="Culley D."/>
            <person name="Daum C."/>
            <person name="Ezra D."/>
            <person name="Gonzalez J."/>
            <person name="Henrissat B."/>
            <person name="Kuo A."/>
            <person name="Liang C."/>
            <person name="Lipzen A."/>
            <person name="Lutzoni F."/>
            <person name="Magnuson J."/>
            <person name="Mondo S."/>
            <person name="Nolan M."/>
            <person name="Ohm R."/>
            <person name="Pangilinan J."/>
            <person name="Park H.-J."/>
            <person name="Ramirez L."/>
            <person name="Alfaro M."/>
            <person name="Sun H."/>
            <person name="Tritt A."/>
            <person name="Yoshinaga Y."/>
            <person name="Zwiers L.-H."/>
            <person name="Turgeon B."/>
            <person name="Goodwin S."/>
            <person name="Spatafora J."/>
            <person name="Crous P."/>
            <person name="Grigoriev I."/>
        </authorList>
    </citation>
    <scope>NUCLEOTIDE SEQUENCE</scope>
    <source>
        <strain evidence="2">CBS 122368</strain>
    </source>
</reference>
<evidence type="ECO:0000256" key="1">
    <source>
        <dbReference type="SAM" id="MobiDB-lite"/>
    </source>
</evidence>
<feature type="compositionally biased region" description="Low complexity" evidence="1">
    <location>
        <begin position="199"/>
        <end position="212"/>
    </location>
</feature>
<accession>A0A6A6I127</accession>
<sequence>MAPERDIFSCFNKKGRPRGHFFSCHDLYAAGVWIGYLSPEKHGQSFKGLPSFNQLKKNCQKFNPPFPPGIPGVACEERYAVCRGCFSGQSQLITLREVNFMSKMKLVVMPLDGTDDEGMFCILLPQPTDRSLQGIQAYRPYEYTKGGQGQTFASNIMLLGLRNNSQSSGTLEAVRVALEPPETASKQANNESLVSPAEATASRSGRSASTTDRNYEHNAGQCTGRASEKRNLSDGSSENERPFKRQETETLISRAQKPTPGSRETTGPPSSMEHNIPTSTPRNTGSAPAIPEVIPLDLTDEQSKRIRLIWMVEAEAVEYEFGHPLSNCATFSKYLELLQEDAADDREVIEILQSTRVWRMTYQLSGAPKKAFTVRLGDDTGFERLQQSLLQSSFWEGNPKSKIDVMVRALK</sequence>
<dbReference type="OrthoDB" id="3783585at2759"/>
<protein>
    <submittedName>
        <fullName evidence="2">Uncharacterized protein</fullName>
    </submittedName>
</protein>
<evidence type="ECO:0000313" key="3">
    <source>
        <dbReference type="Proteomes" id="UP000800094"/>
    </source>
</evidence>
<name>A0A6A6I127_9PLEO</name>
<feature type="compositionally biased region" description="Basic and acidic residues" evidence="1">
    <location>
        <begin position="226"/>
        <end position="248"/>
    </location>
</feature>
<dbReference type="EMBL" id="ML987203">
    <property type="protein sequence ID" value="KAF2244204.1"/>
    <property type="molecule type" value="Genomic_DNA"/>
</dbReference>
<feature type="compositionally biased region" description="Polar residues" evidence="1">
    <location>
        <begin position="262"/>
        <end position="286"/>
    </location>
</feature>
<feature type="compositionally biased region" description="Polar residues" evidence="1">
    <location>
        <begin position="184"/>
        <end position="193"/>
    </location>
</feature>
<dbReference type="GeneID" id="54589189"/>
<dbReference type="Proteomes" id="UP000800094">
    <property type="component" value="Unassembled WGS sequence"/>
</dbReference>